<evidence type="ECO:0000313" key="8">
    <source>
        <dbReference type="Proteomes" id="UP000663829"/>
    </source>
</evidence>
<keyword evidence="8" id="KW-1185">Reference proteome</keyword>
<dbReference type="Pfam" id="PF01593">
    <property type="entry name" value="Amino_oxidase"/>
    <property type="match status" value="1"/>
</dbReference>
<dbReference type="PANTHER" id="PTHR10742">
    <property type="entry name" value="FLAVIN MONOAMINE OXIDASE"/>
    <property type="match status" value="1"/>
</dbReference>
<dbReference type="PANTHER" id="PTHR10742:SF410">
    <property type="entry name" value="LYSINE-SPECIFIC HISTONE DEMETHYLASE 2"/>
    <property type="match status" value="1"/>
</dbReference>
<proteinExistence type="inferred from homology"/>
<dbReference type="AlphaFoldDB" id="A0A814ZNQ5"/>
<feature type="binding site" evidence="3">
    <location>
        <begin position="39"/>
        <end position="40"/>
    </location>
    <ligand>
        <name>FAD</name>
        <dbReference type="ChEBI" id="CHEBI:57692"/>
    </ligand>
</feature>
<keyword evidence="2 4" id="KW-0560">Oxidoreductase</keyword>
<keyword evidence="4" id="KW-0274">FAD</keyword>
<dbReference type="SUPFAM" id="SSF51905">
    <property type="entry name" value="FAD/NAD(P)-binding domain"/>
    <property type="match status" value="1"/>
</dbReference>
<dbReference type="InterPro" id="IPR001613">
    <property type="entry name" value="Flavin_amine_oxidase"/>
</dbReference>
<evidence type="ECO:0000256" key="1">
    <source>
        <dbReference type="ARBA" id="ARBA00001974"/>
    </source>
</evidence>
<comment type="cofactor">
    <cofactor evidence="1 4">
        <name>FAD</name>
        <dbReference type="ChEBI" id="CHEBI:57692"/>
    </cofactor>
</comment>
<dbReference type="OrthoDB" id="9982100at2759"/>
<dbReference type="Proteomes" id="UP000663829">
    <property type="component" value="Unassembled WGS sequence"/>
</dbReference>
<sequence length="448" mass="51686">MSTDNRYYDVIIIGCGAAGIAAGIELQEQSSETKFLILEARHRIGGRAWTIDSDIFGFPIDLGASWIHHYSPTNPFYRYHQQLKIDEEEIIDFEDHSCCSLFIDYDGEKIPSNVSYQANRIGENLIELLNDYKEVEINQDKSVEEVIKEKYDQIKDEQIKRYVDFFLSKLEYYEASNISKLSAKYWNSENDTIQCNIALKSGYGNFLTQIATQLHQLPIQLDTIVNSIDTNDPIYIYIHTSNSIVYKCKYVLITVPLGCLKIHTIEFKPQLPEWKMQAIISMGYGLMNKIVLQFSSNFWGNNITQIHHASRDTRGIFRYIISTPKSNILILFVVDHFAHELEELTDQEIIEHVMTFLRKIFPHVTIEQPLKFQISRWSNDKFSCGSFSNFPVNANQQTVKDLARECSEGRLHWAGEHTNYGNSIGCVDSAFESGQREAKKLLKKLNIK</sequence>
<gene>
    <name evidence="6" type="ORF">GPM918_LOCUS25985</name>
    <name evidence="7" type="ORF">SRO942_LOCUS26057</name>
</gene>
<dbReference type="Proteomes" id="UP000681722">
    <property type="component" value="Unassembled WGS sequence"/>
</dbReference>
<dbReference type="InterPro" id="IPR050281">
    <property type="entry name" value="Flavin_monoamine_oxidase"/>
</dbReference>
<organism evidence="6 8">
    <name type="scientific">Didymodactylos carnosus</name>
    <dbReference type="NCBI Taxonomy" id="1234261"/>
    <lineage>
        <taxon>Eukaryota</taxon>
        <taxon>Metazoa</taxon>
        <taxon>Spiralia</taxon>
        <taxon>Gnathifera</taxon>
        <taxon>Rotifera</taxon>
        <taxon>Eurotatoria</taxon>
        <taxon>Bdelloidea</taxon>
        <taxon>Philodinida</taxon>
        <taxon>Philodinidae</taxon>
        <taxon>Didymodactylos</taxon>
    </lineage>
</organism>
<accession>A0A814ZNQ5</accession>
<evidence type="ECO:0000256" key="2">
    <source>
        <dbReference type="ARBA" id="ARBA00023002"/>
    </source>
</evidence>
<dbReference type="InterPro" id="IPR002937">
    <property type="entry name" value="Amino_oxidase"/>
</dbReference>
<keyword evidence="4" id="KW-0285">Flavoprotein</keyword>
<dbReference type="EMBL" id="CAJNOQ010010289">
    <property type="protein sequence ID" value="CAF1247926.1"/>
    <property type="molecule type" value="Genomic_DNA"/>
</dbReference>
<dbReference type="Gene3D" id="3.50.50.60">
    <property type="entry name" value="FAD/NAD(P)-binding domain"/>
    <property type="match status" value="1"/>
</dbReference>
<dbReference type="SUPFAM" id="SSF54373">
    <property type="entry name" value="FAD-linked reductases, C-terminal domain"/>
    <property type="match status" value="1"/>
</dbReference>
<feature type="domain" description="Amine oxidase" evidence="5">
    <location>
        <begin position="18"/>
        <end position="441"/>
    </location>
</feature>
<feature type="binding site" evidence="3">
    <location>
        <position position="225"/>
    </location>
    <ligand>
        <name>FAD</name>
        <dbReference type="ChEBI" id="CHEBI:57692"/>
    </ligand>
</feature>
<name>A0A814ZNQ5_9BILA</name>
<comment type="caution">
    <text evidence="6">The sequence shown here is derived from an EMBL/GenBank/DDBJ whole genome shotgun (WGS) entry which is preliminary data.</text>
</comment>
<dbReference type="InterPro" id="IPR036188">
    <property type="entry name" value="FAD/NAD-bd_sf"/>
</dbReference>
<evidence type="ECO:0000313" key="6">
    <source>
        <dbReference type="EMBL" id="CAF1247926.1"/>
    </source>
</evidence>
<dbReference type="PRINTS" id="PR00757">
    <property type="entry name" value="AMINEOXDASEF"/>
</dbReference>
<dbReference type="EC" id="1.4.3.-" evidence="4"/>
<dbReference type="GO" id="GO:0008131">
    <property type="term" value="F:primary methylamine oxidase activity"/>
    <property type="evidence" value="ECO:0007669"/>
    <property type="project" value="UniProtKB-ARBA"/>
</dbReference>
<protein>
    <recommendedName>
        <fullName evidence="4">Amine oxidase</fullName>
        <ecNumber evidence="4">1.4.3.-</ecNumber>
    </recommendedName>
</protein>
<evidence type="ECO:0000259" key="5">
    <source>
        <dbReference type="Pfam" id="PF01593"/>
    </source>
</evidence>
<dbReference type="Gene3D" id="3.90.660.10">
    <property type="match status" value="1"/>
</dbReference>
<reference evidence="6" key="1">
    <citation type="submission" date="2021-02" db="EMBL/GenBank/DDBJ databases">
        <authorList>
            <person name="Nowell W R."/>
        </authorList>
    </citation>
    <scope>NUCLEOTIDE SEQUENCE</scope>
</reference>
<feature type="binding site" evidence="3">
    <location>
        <position position="416"/>
    </location>
    <ligand>
        <name>FAD</name>
        <dbReference type="ChEBI" id="CHEBI:57692"/>
    </ligand>
</feature>
<comment type="similarity">
    <text evidence="4">Belongs to the flavin monoamine oxidase family.</text>
</comment>
<evidence type="ECO:0000256" key="4">
    <source>
        <dbReference type="RuleBase" id="RU362067"/>
    </source>
</evidence>
<feature type="binding site" evidence="3">
    <location>
        <position position="332"/>
    </location>
    <ligand>
        <name>substrate</name>
    </ligand>
</feature>
<evidence type="ECO:0000313" key="7">
    <source>
        <dbReference type="EMBL" id="CAF4015105.1"/>
    </source>
</evidence>
<evidence type="ECO:0000256" key="3">
    <source>
        <dbReference type="PIRSR" id="PIRSR601613-1"/>
    </source>
</evidence>
<dbReference type="EMBL" id="CAJOBC010013223">
    <property type="protein sequence ID" value="CAF4015105.1"/>
    <property type="molecule type" value="Genomic_DNA"/>
</dbReference>